<evidence type="ECO:0000259" key="1">
    <source>
        <dbReference type="Pfam" id="PF22262"/>
    </source>
</evidence>
<dbReference type="InterPro" id="IPR053802">
    <property type="entry name" value="DUF6950"/>
</dbReference>
<name>A0A395LH40_9SPHN</name>
<organism evidence="2 3">
    <name type="scientific">Alteriqipengyuania lutimaris</name>
    <dbReference type="NCBI Taxonomy" id="1538146"/>
    <lineage>
        <taxon>Bacteria</taxon>
        <taxon>Pseudomonadati</taxon>
        <taxon>Pseudomonadota</taxon>
        <taxon>Alphaproteobacteria</taxon>
        <taxon>Sphingomonadales</taxon>
        <taxon>Erythrobacteraceae</taxon>
        <taxon>Alteriqipengyuania</taxon>
    </lineage>
</organism>
<dbReference type="AlphaFoldDB" id="A0A395LH40"/>
<dbReference type="EMBL" id="QRBB01000002">
    <property type="protein sequence ID" value="RDS75955.1"/>
    <property type="molecule type" value="Genomic_DNA"/>
</dbReference>
<proteinExistence type="predicted"/>
<evidence type="ECO:0000313" key="2">
    <source>
        <dbReference type="EMBL" id="RDS75955.1"/>
    </source>
</evidence>
<accession>A0A395LH40</accession>
<dbReference type="Pfam" id="PF22262">
    <property type="entry name" value="DUF6950"/>
    <property type="match status" value="1"/>
</dbReference>
<feature type="domain" description="DUF6950" evidence="1">
    <location>
        <begin position="8"/>
        <end position="118"/>
    </location>
</feature>
<keyword evidence="3" id="KW-1185">Reference proteome</keyword>
<comment type="caution">
    <text evidence="2">The sequence shown here is derived from an EMBL/GenBank/DDBJ whole genome shotgun (WGS) entry which is preliminary data.</text>
</comment>
<gene>
    <name evidence="2" type="ORF">DL238_14890</name>
</gene>
<reference evidence="2 3" key="1">
    <citation type="submission" date="2018-07" db="EMBL/GenBank/DDBJ databases">
        <title>Erythrobacter nanhaiensis sp. nov., a novel member of the genus Erythrobacter isolated from the South China Sea.</title>
        <authorList>
            <person name="Chen X."/>
            <person name="Liu J."/>
        </authorList>
    </citation>
    <scope>NUCLEOTIDE SEQUENCE [LARGE SCALE GENOMIC DNA]</scope>
    <source>
        <strain evidence="2 3">S-5</strain>
    </source>
</reference>
<evidence type="ECO:0000313" key="3">
    <source>
        <dbReference type="Proteomes" id="UP000254101"/>
    </source>
</evidence>
<sequence length="144" mass="15853">MRAITATERLAATERVRAQFARPFDWCGASCIHLAREQGIAMGHDLPPVPNFRTPRGAVRALRKMGAENTLDLLDRYFERWPSPAFTRLGDLVALPGASEHGVLDAIGIVDGRGSVFAWHAATQFEKLEPILLAGLHLKAGWKL</sequence>
<dbReference type="RefSeq" id="WP_115493220.1">
    <property type="nucleotide sequence ID" value="NZ_JACHWW010000002.1"/>
</dbReference>
<protein>
    <recommendedName>
        <fullName evidence="1">DUF6950 domain-containing protein</fullName>
    </recommendedName>
</protein>
<dbReference type="Proteomes" id="UP000254101">
    <property type="component" value="Unassembled WGS sequence"/>
</dbReference>
<dbReference type="OrthoDB" id="7210727at2"/>